<dbReference type="PANTHER" id="PTHR33121">
    <property type="entry name" value="CYCLIC DI-GMP PHOSPHODIESTERASE PDEF"/>
    <property type="match status" value="1"/>
</dbReference>
<dbReference type="CDD" id="cd06225">
    <property type="entry name" value="HAMP"/>
    <property type="match status" value="1"/>
</dbReference>
<dbReference type="InterPro" id="IPR035919">
    <property type="entry name" value="EAL_sf"/>
</dbReference>
<dbReference type="InterPro" id="IPR000160">
    <property type="entry name" value="GGDEF_dom"/>
</dbReference>
<dbReference type="SUPFAM" id="SSF158472">
    <property type="entry name" value="HAMP domain-like"/>
    <property type="match status" value="1"/>
</dbReference>
<dbReference type="CDD" id="cd01949">
    <property type="entry name" value="GGDEF"/>
    <property type="match status" value="1"/>
</dbReference>
<dbReference type="NCBIfam" id="TIGR00254">
    <property type="entry name" value="GGDEF"/>
    <property type="match status" value="1"/>
</dbReference>
<dbReference type="InterPro" id="IPR001633">
    <property type="entry name" value="EAL_dom"/>
</dbReference>
<keyword evidence="5 6" id="KW-0472">Membrane</keyword>
<evidence type="ECO:0000256" key="6">
    <source>
        <dbReference type="SAM" id="Phobius"/>
    </source>
</evidence>
<gene>
    <name evidence="10" type="ORF">CSA61_00090</name>
</gene>
<dbReference type="Pfam" id="PF00563">
    <property type="entry name" value="EAL"/>
    <property type="match status" value="1"/>
</dbReference>
<dbReference type="SUPFAM" id="SSF55073">
    <property type="entry name" value="Nucleotide cyclase"/>
    <property type="match status" value="1"/>
</dbReference>
<dbReference type="PROSITE" id="PS50885">
    <property type="entry name" value="HAMP"/>
    <property type="match status" value="1"/>
</dbReference>
<dbReference type="Pfam" id="PF17200">
    <property type="entry name" value="sCache_2"/>
    <property type="match status" value="1"/>
</dbReference>
<evidence type="ECO:0000259" key="7">
    <source>
        <dbReference type="PROSITE" id="PS50883"/>
    </source>
</evidence>
<dbReference type="AlphaFoldDB" id="A0A2G6JC12"/>
<dbReference type="SMART" id="SM00052">
    <property type="entry name" value="EAL"/>
    <property type="match status" value="1"/>
</dbReference>
<evidence type="ECO:0000256" key="5">
    <source>
        <dbReference type="ARBA" id="ARBA00023136"/>
    </source>
</evidence>
<dbReference type="Gene3D" id="3.30.70.270">
    <property type="match status" value="1"/>
</dbReference>
<evidence type="ECO:0008006" key="12">
    <source>
        <dbReference type="Google" id="ProtNLM"/>
    </source>
</evidence>
<accession>A0A2G6JC12</accession>
<dbReference type="PROSITE" id="PS50887">
    <property type="entry name" value="GGDEF"/>
    <property type="match status" value="1"/>
</dbReference>
<comment type="caution">
    <text evidence="10">The sequence shown here is derived from an EMBL/GenBank/DDBJ whole genome shotgun (WGS) entry which is preliminary data.</text>
</comment>
<dbReference type="Pfam" id="PF00672">
    <property type="entry name" value="HAMP"/>
    <property type="match status" value="1"/>
</dbReference>
<dbReference type="Pfam" id="PF00990">
    <property type="entry name" value="GGDEF"/>
    <property type="match status" value="1"/>
</dbReference>
<evidence type="ECO:0000259" key="8">
    <source>
        <dbReference type="PROSITE" id="PS50885"/>
    </source>
</evidence>
<evidence type="ECO:0000256" key="4">
    <source>
        <dbReference type="ARBA" id="ARBA00022989"/>
    </source>
</evidence>
<dbReference type="EMBL" id="PDSG01000002">
    <property type="protein sequence ID" value="PIE20880.1"/>
    <property type="molecule type" value="Genomic_DNA"/>
</dbReference>
<proteinExistence type="predicted"/>
<dbReference type="SMART" id="SM00267">
    <property type="entry name" value="GGDEF"/>
    <property type="match status" value="1"/>
</dbReference>
<feature type="domain" description="GGDEF" evidence="9">
    <location>
        <begin position="311"/>
        <end position="443"/>
    </location>
</feature>
<organism evidence="10 11">
    <name type="scientific">Neptuniibacter caesariensis</name>
    <dbReference type="NCBI Taxonomy" id="207954"/>
    <lineage>
        <taxon>Bacteria</taxon>
        <taxon>Pseudomonadati</taxon>
        <taxon>Pseudomonadota</taxon>
        <taxon>Gammaproteobacteria</taxon>
        <taxon>Oceanospirillales</taxon>
        <taxon>Oceanospirillaceae</taxon>
        <taxon>Neptuniibacter</taxon>
    </lineage>
</organism>
<evidence type="ECO:0000313" key="11">
    <source>
        <dbReference type="Proteomes" id="UP000242733"/>
    </source>
</evidence>
<keyword evidence="4 6" id="KW-1133">Transmembrane helix</keyword>
<feature type="transmembrane region" description="Helical" evidence="6">
    <location>
        <begin position="194"/>
        <end position="215"/>
    </location>
</feature>
<reference evidence="10 11" key="1">
    <citation type="submission" date="2017-10" db="EMBL/GenBank/DDBJ databases">
        <title>Novel microbial diversity and functional potential in the marine mammal oral microbiome.</title>
        <authorList>
            <person name="Dudek N.K."/>
            <person name="Sun C.L."/>
            <person name="Burstein D."/>
            <person name="Kantor R.S."/>
            <person name="Aliaga Goltsman D.S."/>
            <person name="Bik E.M."/>
            <person name="Thomas B.C."/>
            <person name="Banfield J.F."/>
            <person name="Relman D.A."/>
        </authorList>
    </citation>
    <scope>NUCLEOTIDE SEQUENCE [LARGE SCALE GENOMIC DNA]</scope>
    <source>
        <strain evidence="10">DOLJORAL78_49_30</strain>
    </source>
</reference>
<protein>
    <recommendedName>
        <fullName evidence="12">GGDEF domain-containing protein</fullName>
    </recommendedName>
</protein>
<dbReference type="SMART" id="SM00304">
    <property type="entry name" value="HAMP"/>
    <property type="match status" value="1"/>
</dbReference>
<dbReference type="Gene3D" id="3.30.450.20">
    <property type="entry name" value="PAS domain"/>
    <property type="match status" value="1"/>
</dbReference>
<dbReference type="GO" id="GO:0071111">
    <property type="term" value="F:cyclic-guanylate-specific phosphodiesterase activity"/>
    <property type="evidence" value="ECO:0007669"/>
    <property type="project" value="InterPro"/>
</dbReference>
<dbReference type="SUPFAM" id="SSF141868">
    <property type="entry name" value="EAL domain-like"/>
    <property type="match status" value="1"/>
</dbReference>
<dbReference type="PANTHER" id="PTHR33121:SF71">
    <property type="entry name" value="OXYGEN SENSOR PROTEIN DOSP"/>
    <property type="match status" value="1"/>
</dbReference>
<dbReference type="InterPro" id="IPR003660">
    <property type="entry name" value="HAMP_dom"/>
</dbReference>
<evidence type="ECO:0000256" key="1">
    <source>
        <dbReference type="ARBA" id="ARBA00004651"/>
    </source>
</evidence>
<dbReference type="GO" id="GO:0007165">
    <property type="term" value="P:signal transduction"/>
    <property type="evidence" value="ECO:0007669"/>
    <property type="project" value="InterPro"/>
</dbReference>
<comment type="subcellular location">
    <subcellularLocation>
        <location evidence="1">Cell membrane</location>
        <topology evidence="1">Multi-pass membrane protein</topology>
    </subcellularLocation>
</comment>
<dbReference type="Proteomes" id="UP000242733">
    <property type="component" value="Unassembled WGS sequence"/>
</dbReference>
<keyword evidence="3 6" id="KW-0812">Transmembrane</keyword>
<sequence length="711" mass="81079">MQLSNYSIQQKLIGLVAILAMGIIVTSCLAFYFSYKDTLAGKKDQIHTLLQTLSNQIIALRDTAAAQNLTAEQYNTQLKSLIYGAKYGKDDYVYLMRTGGDLEVSFHPMNPAFEGRKVKDLTELKNPDVIIEGFHQVAQEPTKSYYWEFCWPKPSGGPSIPKLTSGLVIPESDLILGTGIYIDDLTQQYVQRGFSYLFITLSVLCAAIFTAFVIARNIGLPIKSLSKQMANIARGDIDQEISFTRHHDEVGSIARALEDFREHLIENKRLRHMREHVQFLENFDPVTRLYNRQAIGRAFEQEIIRNFGTQKNIYFLYIRLDLLRNLTIKLGDEQRDQVLIETTNRLRRSLFINHRLARLSEGCFGLLIINKPEDTDLESLVDSILHEIEQPIQLDSIQFEISARIGVTVFPEDGDQQFELIGRAEIAAKTARKREQAWLYYSQVIDRQTEQKMELWQDLSIAIEQDHLYLVFQPLFSLKTNAPLSAEALLRWHHPQHGAISPATFVSLAEQSGLISKLDHWVLNAVAKQCRVWLDNKMPIPRIAINLSGISFMRDGFEQRLADTFKTHNVPLEYIELELTEGVLIEDLARIQDKLRVVRDMGISIAIDDFGTGYSSLSRIKNLPADHIKIDKSFIKDLDKSPQDLKIVQAIILMAQGLYLKVVAEGVETEKQLSILRAEHCNIVQGYLLSRPLSVTDFEELLNKDLIIEDA</sequence>
<dbReference type="Gene3D" id="6.10.340.10">
    <property type="match status" value="1"/>
</dbReference>
<name>A0A2G6JC12_NEPCE</name>
<keyword evidence="2" id="KW-1003">Cell membrane</keyword>
<dbReference type="Gene3D" id="3.20.20.450">
    <property type="entry name" value="EAL domain"/>
    <property type="match status" value="1"/>
</dbReference>
<dbReference type="PROSITE" id="PS50883">
    <property type="entry name" value="EAL"/>
    <property type="match status" value="1"/>
</dbReference>
<feature type="transmembrane region" description="Helical" evidence="6">
    <location>
        <begin position="12"/>
        <end position="33"/>
    </location>
</feature>
<dbReference type="InterPro" id="IPR033480">
    <property type="entry name" value="sCache_2"/>
</dbReference>
<dbReference type="GO" id="GO:0005886">
    <property type="term" value="C:plasma membrane"/>
    <property type="evidence" value="ECO:0007669"/>
    <property type="project" value="UniProtKB-SubCell"/>
</dbReference>
<evidence type="ECO:0000256" key="2">
    <source>
        <dbReference type="ARBA" id="ARBA00022475"/>
    </source>
</evidence>
<feature type="domain" description="EAL" evidence="7">
    <location>
        <begin position="452"/>
        <end position="706"/>
    </location>
</feature>
<dbReference type="InterPro" id="IPR043128">
    <property type="entry name" value="Rev_trsase/Diguanyl_cyclase"/>
</dbReference>
<dbReference type="InterPro" id="IPR050706">
    <property type="entry name" value="Cyclic-di-GMP_PDE-like"/>
</dbReference>
<evidence type="ECO:0000256" key="3">
    <source>
        <dbReference type="ARBA" id="ARBA00022692"/>
    </source>
</evidence>
<dbReference type="CDD" id="cd01948">
    <property type="entry name" value="EAL"/>
    <property type="match status" value="1"/>
</dbReference>
<evidence type="ECO:0000259" key="9">
    <source>
        <dbReference type="PROSITE" id="PS50887"/>
    </source>
</evidence>
<dbReference type="InterPro" id="IPR029787">
    <property type="entry name" value="Nucleotide_cyclase"/>
</dbReference>
<feature type="domain" description="HAMP" evidence="8">
    <location>
        <begin position="216"/>
        <end position="269"/>
    </location>
</feature>
<evidence type="ECO:0000313" key="10">
    <source>
        <dbReference type="EMBL" id="PIE20880.1"/>
    </source>
</evidence>